<evidence type="ECO:0000313" key="9">
    <source>
        <dbReference type="Proteomes" id="UP000526734"/>
    </source>
</evidence>
<dbReference type="RefSeq" id="WP_182895171.1">
    <property type="nucleotide sequence ID" value="NZ_JACGZW010000013.1"/>
</dbReference>
<dbReference type="SUPFAM" id="SSF54368">
    <property type="entry name" value="Glutamine synthetase, N-terminal domain"/>
    <property type="match status" value="1"/>
</dbReference>
<dbReference type="PROSITE" id="PS51987">
    <property type="entry name" value="GS_CATALYTIC"/>
    <property type="match status" value="1"/>
</dbReference>
<name>A0A7W3ZEX7_9PSEU</name>
<dbReference type="AlphaFoldDB" id="A0A7W3ZEX7"/>
<feature type="domain" description="GS catalytic" evidence="7">
    <location>
        <begin position="102"/>
        <end position="430"/>
    </location>
</feature>
<evidence type="ECO:0000259" key="7">
    <source>
        <dbReference type="PROSITE" id="PS51987"/>
    </source>
</evidence>
<evidence type="ECO:0000256" key="3">
    <source>
        <dbReference type="ARBA" id="ARBA00022598"/>
    </source>
</evidence>
<evidence type="ECO:0000256" key="5">
    <source>
        <dbReference type="PROSITE-ProRule" id="PRU01331"/>
    </source>
</evidence>
<dbReference type="Gene3D" id="3.10.20.70">
    <property type="entry name" value="Glutamine synthetase, N-terminal domain"/>
    <property type="match status" value="1"/>
</dbReference>
<reference evidence="8 9" key="1">
    <citation type="submission" date="2020-08" db="EMBL/GenBank/DDBJ databases">
        <title>Amycolatopsis sp. nov. DR6-1 isolated from Dendrobium heterocarpum.</title>
        <authorList>
            <person name="Tedsree N."/>
            <person name="Kuncharoen N."/>
            <person name="Likhitwitayawuid K."/>
            <person name="Tanasupawat S."/>
        </authorList>
    </citation>
    <scope>NUCLEOTIDE SEQUENCE [LARGE SCALE GENOMIC DNA]</scope>
    <source>
        <strain evidence="8 9">DR6-1</strain>
    </source>
</reference>
<keyword evidence="4" id="KW-0460">Magnesium</keyword>
<dbReference type="GO" id="GO:0004356">
    <property type="term" value="F:glutamine synthetase activity"/>
    <property type="evidence" value="ECO:0007669"/>
    <property type="project" value="InterPro"/>
</dbReference>
<dbReference type="PROSITE" id="PS00181">
    <property type="entry name" value="GLNA_ATP"/>
    <property type="match status" value="1"/>
</dbReference>
<comment type="cofactor">
    <cofactor evidence="1">
        <name>Mg(2+)</name>
        <dbReference type="ChEBI" id="CHEBI:18420"/>
    </cofactor>
</comment>
<dbReference type="InterPro" id="IPR036651">
    <property type="entry name" value="Gln_synt_N_sf"/>
</dbReference>
<evidence type="ECO:0000313" key="8">
    <source>
        <dbReference type="EMBL" id="MBB1158414.1"/>
    </source>
</evidence>
<evidence type="ECO:0000256" key="6">
    <source>
        <dbReference type="RuleBase" id="RU000384"/>
    </source>
</evidence>
<dbReference type="Gene3D" id="3.30.590.10">
    <property type="entry name" value="Glutamine synthetase/guanido kinase, catalytic domain"/>
    <property type="match status" value="1"/>
</dbReference>
<keyword evidence="9" id="KW-1185">Reference proteome</keyword>
<evidence type="ECO:0000256" key="2">
    <source>
        <dbReference type="ARBA" id="ARBA00009897"/>
    </source>
</evidence>
<dbReference type="InterPro" id="IPR014746">
    <property type="entry name" value="Gln_synth/guanido_kin_cat_dom"/>
</dbReference>
<sequence length="430" mass="45928">MENAGTVRIQYPDLIGTERGRDLPSDVFASLSGGLHFCRAVYYTTTQGETLDGEHSLSDGLPDVLFRPDRATLAPMPWEPGYQSCLGDMLDPATGLAIGECPRGAAKAAVHRLAALGSRAVVGPELEFFLLSERDGAWARYGDSPGNVYRVGRRGDPDGLAPALLAMLRSAELGVTAVNHEFAAGQFEVNLGHSAALDAADRAFRFKHAVREFAAQRGLSATFVGKPFNEEAGSGFHLHLSLLDENGRNQFAADGAPAGLSATARHAVGGILRHARALCALLAPTVNAYRRLGPDTLAPALADWGLDNRSTMVRVPPERGEATRLEVRLGDAAASPYLAVTGVLAAVALGIEGRIEPPDPVRGYGYDGARAPALPETLDAALDALAADDEFADAAGKDLVAAFDRVKRDETARFRRWVTDWELREYLPHL</sequence>
<evidence type="ECO:0000256" key="4">
    <source>
        <dbReference type="ARBA" id="ARBA00022842"/>
    </source>
</evidence>
<dbReference type="PANTHER" id="PTHR43785">
    <property type="entry name" value="GAMMA-GLUTAMYLPUTRESCINE SYNTHETASE"/>
    <property type="match status" value="1"/>
</dbReference>
<dbReference type="SMART" id="SM01230">
    <property type="entry name" value="Gln-synt_C"/>
    <property type="match status" value="1"/>
</dbReference>
<dbReference type="InterPro" id="IPR008146">
    <property type="entry name" value="Gln_synth_cat_dom"/>
</dbReference>
<gene>
    <name evidence="8" type="ORF">H4281_35150</name>
</gene>
<dbReference type="Pfam" id="PF00120">
    <property type="entry name" value="Gln-synt_C"/>
    <property type="match status" value="1"/>
</dbReference>
<comment type="similarity">
    <text evidence="2 5 6">Belongs to the glutamine synthetase family.</text>
</comment>
<proteinExistence type="inferred from homology"/>
<organism evidence="8 9">
    <name type="scientific">Amycolatopsis dendrobii</name>
    <dbReference type="NCBI Taxonomy" id="2760662"/>
    <lineage>
        <taxon>Bacteria</taxon>
        <taxon>Bacillati</taxon>
        <taxon>Actinomycetota</taxon>
        <taxon>Actinomycetes</taxon>
        <taxon>Pseudonocardiales</taxon>
        <taxon>Pseudonocardiaceae</taxon>
        <taxon>Amycolatopsis</taxon>
    </lineage>
</organism>
<dbReference type="GO" id="GO:0006542">
    <property type="term" value="P:glutamine biosynthetic process"/>
    <property type="evidence" value="ECO:0007669"/>
    <property type="project" value="InterPro"/>
</dbReference>
<keyword evidence="3" id="KW-0436">Ligase</keyword>
<comment type="caution">
    <text evidence="8">The sequence shown here is derived from an EMBL/GenBank/DDBJ whole genome shotgun (WGS) entry which is preliminary data.</text>
</comment>
<dbReference type="Proteomes" id="UP000526734">
    <property type="component" value="Unassembled WGS sequence"/>
</dbReference>
<dbReference type="PANTHER" id="PTHR43785:SF12">
    <property type="entry name" value="TYPE-1 GLUTAMINE SYNTHETASE 2"/>
    <property type="match status" value="1"/>
</dbReference>
<dbReference type="SUPFAM" id="SSF55931">
    <property type="entry name" value="Glutamine synthetase/guanido kinase"/>
    <property type="match status" value="1"/>
</dbReference>
<evidence type="ECO:0000256" key="1">
    <source>
        <dbReference type="ARBA" id="ARBA00001946"/>
    </source>
</evidence>
<dbReference type="EMBL" id="JACGZW010000013">
    <property type="protein sequence ID" value="MBB1158414.1"/>
    <property type="molecule type" value="Genomic_DNA"/>
</dbReference>
<protein>
    <submittedName>
        <fullName evidence="8">Glutamine synthetase</fullName>
    </submittedName>
</protein>
<accession>A0A7W3ZEX7</accession>
<dbReference type="InterPro" id="IPR027303">
    <property type="entry name" value="Gln_synth_gly_rich_site"/>
</dbReference>